<keyword evidence="4" id="KW-1185">Reference proteome</keyword>
<comment type="caution">
    <text evidence="3">The sequence shown here is derived from an EMBL/GenBank/DDBJ whole genome shotgun (WGS) entry which is preliminary data.</text>
</comment>
<dbReference type="PANTHER" id="PTHR33383">
    <property type="entry name" value="MEMBRANE PROTEIN INSERTION EFFICIENCY FACTOR-RELATED"/>
    <property type="match status" value="1"/>
</dbReference>
<dbReference type="NCBIfam" id="TIGR00278">
    <property type="entry name" value="membrane protein insertion efficiency factor YidD"/>
    <property type="match status" value="1"/>
</dbReference>
<reference evidence="4" key="1">
    <citation type="submission" date="2018-02" db="EMBL/GenBank/DDBJ databases">
        <title>Genome sequencing of Solimonas sp. HR-BB.</title>
        <authorList>
            <person name="Lee Y."/>
            <person name="Jeon C.O."/>
        </authorList>
    </citation>
    <scope>NUCLEOTIDE SEQUENCE [LARGE SCALE GENOMIC DNA]</scope>
    <source>
        <strain evidence="4">HR-E</strain>
    </source>
</reference>
<feature type="region of interest" description="Disordered" evidence="2">
    <location>
        <begin position="59"/>
        <end position="88"/>
    </location>
</feature>
<dbReference type="InterPro" id="IPR002696">
    <property type="entry name" value="Membr_insert_effic_factor_YidD"/>
</dbReference>
<keyword evidence="1" id="KW-1003">Cell membrane</keyword>
<accession>A0A2P6AQL5</accession>
<comment type="subcellular location">
    <subcellularLocation>
        <location evidence="1">Cell membrane</location>
        <topology evidence="1">Peripheral membrane protein</topology>
        <orientation evidence="1">Cytoplasmic side</orientation>
    </subcellularLocation>
</comment>
<dbReference type="PANTHER" id="PTHR33383:SF1">
    <property type="entry name" value="MEMBRANE PROTEIN INSERTION EFFICIENCY FACTOR-RELATED"/>
    <property type="match status" value="1"/>
</dbReference>
<comment type="similarity">
    <text evidence="1">Belongs to the UPF0161 family.</text>
</comment>
<evidence type="ECO:0000256" key="2">
    <source>
        <dbReference type="SAM" id="MobiDB-lite"/>
    </source>
</evidence>
<evidence type="ECO:0000313" key="3">
    <source>
        <dbReference type="EMBL" id="PQA31654.1"/>
    </source>
</evidence>
<dbReference type="GO" id="GO:0005886">
    <property type="term" value="C:plasma membrane"/>
    <property type="evidence" value="ECO:0007669"/>
    <property type="project" value="UniProtKB-SubCell"/>
</dbReference>
<organism evidence="3 4">
    <name type="scientific">Amnimonas aquatica</name>
    <dbReference type="NCBI Taxonomy" id="2094561"/>
    <lineage>
        <taxon>Bacteria</taxon>
        <taxon>Pseudomonadati</taxon>
        <taxon>Pseudomonadota</taxon>
        <taxon>Gammaproteobacteria</taxon>
        <taxon>Moraxellales</taxon>
        <taxon>Moraxellaceae</taxon>
        <taxon>Amnimonas</taxon>
    </lineage>
</organism>
<dbReference type="EMBL" id="PTQZ01000289">
    <property type="protein sequence ID" value="PQA31654.1"/>
    <property type="molecule type" value="Genomic_DNA"/>
</dbReference>
<feature type="compositionally biased region" description="Polar residues" evidence="2">
    <location>
        <begin position="73"/>
        <end position="88"/>
    </location>
</feature>
<dbReference type="Proteomes" id="UP000243900">
    <property type="component" value="Unassembled WGS sequence"/>
</dbReference>
<dbReference type="HAMAP" id="MF_00386">
    <property type="entry name" value="UPF0161_YidD"/>
    <property type="match status" value="1"/>
</dbReference>
<name>A0A2P6AQL5_9GAMM</name>
<sequence>MKQIALLPIRFYRYAISPMMAPHCRFHPSCSAYAEEAIHRFGVVQGGWLATKRLARCHPGHPGGYDPVPETLTPGSTHTPGSSNRQDP</sequence>
<protein>
    <recommendedName>
        <fullName evidence="1">Putative membrane protein insertion efficiency factor</fullName>
    </recommendedName>
</protein>
<proteinExistence type="inferred from homology"/>
<comment type="function">
    <text evidence="1">Could be involved in insertion of integral membrane proteins into the membrane.</text>
</comment>
<gene>
    <name evidence="3" type="ORF">C5O18_09185</name>
</gene>
<keyword evidence="1" id="KW-0472">Membrane</keyword>
<dbReference type="SMART" id="SM01234">
    <property type="entry name" value="Haemolytic"/>
    <property type="match status" value="1"/>
</dbReference>
<dbReference type="AlphaFoldDB" id="A0A2P6AQL5"/>
<dbReference type="OrthoDB" id="9801753at2"/>
<evidence type="ECO:0000256" key="1">
    <source>
        <dbReference type="HAMAP-Rule" id="MF_00386"/>
    </source>
</evidence>
<evidence type="ECO:0000313" key="4">
    <source>
        <dbReference type="Proteomes" id="UP000243900"/>
    </source>
</evidence>
<dbReference type="Pfam" id="PF01809">
    <property type="entry name" value="YidD"/>
    <property type="match status" value="1"/>
</dbReference>
<dbReference type="RefSeq" id="WP_105193312.1">
    <property type="nucleotide sequence ID" value="NZ_PTQZ01000289.1"/>
</dbReference>